<reference evidence="2 3" key="1">
    <citation type="submission" date="2018-09" db="EMBL/GenBank/DDBJ databases">
        <title>Genomic Encyclopedia of Archaeal and Bacterial Type Strains, Phase II (KMG-II): from individual species to whole genera.</title>
        <authorList>
            <person name="Goeker M."/>
        </authorList>
    </citation>
    <scope>NUCLEOTIDE SEQUENCE [LARGE SCALE GENOMIC DNA]</scope>
    <source>
        <strain evidence="2 3">DSM 11458</strain>
    </source>
</reference>
<dbReference type="InterPro" id="IPR007024">
    <property type="entry name" value="BLUF_domain"/>
</dbReference>
<evidence type="ECO:0000259" key="1">
    <source>
        <dbReference type="PROSITE" id="PS50925"/>
    </source>
</evidence>
<organism evidence="2 3">
    <name type="scientific">Sulfitobacter guttiformis</name>
    <dbReference type="NCBI Taxonomy" id="74349"/>
    <lineage>
        <taxon>Bacteria</taxon>
        <taxon>Pseudomonadati</taxon>
        <taxon>Pseudomonadota</taxon>
        <taxon>Alphaproteobacteria</taxon>
        <taxon>Rhodobacterales</taxon>
        <taxon>Roseobacteraceae</taxon>
        <taxon>Sulfitobacter</taxon>
    </lineage>
</organism>
<dbReference type="Proteomes" id="UP000284407">
    <property type="component" value="Unassembled WGS sequence"/>
</dbReference>
<accession>A0A420DHS1</accession>
<gene>
    <name evidence="2" type="ORF">C8N30_2853</name>
</gene>
<dbReference type="AlphaFoldDB" id="A0A420DHS1"/>
<dbReference type="EMBL" id="RAQK01000002">
    <property type="protein sequence ID" value="RKE93757.1"/>
    <property type="molecule type" value="Genomic_DNA"/>
</dbReference>
<protein>
    <submittedName>
        <fullName evidence="2">FAD-dependent sensor of blue light</fullName>
    </submittedName>
</protein>
<dbReference type="InterPro" id="IPR036046">
    <property type="entry name" value="Acylphosphatase-like_dom_sf"/>
</dbReference>
<dbReference type="Gene3D" id="3.30.70.100">
    <property type="match status" value="1"/>
</dbReference>
<dbReference type="GO" id="GO:0009882">
    <property type="term" value="F:blue light photoreceptor activity"/>
    <property type="evidence" value="ECO:0007669"/>
    <property type="project" value="InterPro"/>
</dbReference>
<proteinExistence type="predicted"/>
<name>A0A420DHS1_9RHOB</name>
<comment type="caution">
    <text evidence="2">The sequence shown here is derived from an EMBL/GenBank/DDBJ whole genome shotgun (WGS) entry which is preliminary data.</text>
</comment>
<dbReference type="STRING" id="1443111.Z949_1668"/>
<evidence type="ECO:0000313" key="3">
    <source>
        <dbReference type="Proteomes" id="UP000284407"/>
    </source>
</evidence>
<sequence>MPSLSGILLDARKHNLRDGITGALICRHDIYLQLLEGPSDKVQAAAQRIGRDDRHVGMKILLSESVADRMFGQWAMLHDPAKTVIWSEAEIADDILNRTTPAEIMRVFEALADQMEQGVLPDA</sequence>
<dbReference type="Pfam" id="PF04940">
    <property type="entry name" value="BLUF"/>
    <property type="match status" value="1"/>
</dbReference>
<feature type="domain" description="BLUF" evidence="1">
    <location>
        <begin position="1"/>
        <end position="77"/>
    </location>
</feature>
<dbReference type="SUPFAM" id="SSF54975">
    <property type="entry name" value="Acylphosphatase/BLUF domain-like"/>
    <property type="match status" value="1"/>
</dbReference>
<evidence type="ECO:0000313" key="2">
    <source>
        <dbReference type="EMBL" id="RKE93757.1"/>
    </source>
</evidence>
<keyword evidence="3" id="KW-1185">Reference proteome</keyword>
<dbReference type="GO" id="GO:0071949">
    <property type="term" value="F:FAD binding"/>
    <property type="evidence" value="ECO:0007669"/>
    <property type="project" value="InterPro"/>
</dbReference>
<dbReference type="PROSITE" id="PS50925">
    <property type="entry name" value="BLUF"/>
    <property type="match status" value="1"/>
</dbReference>
<dbReference type="SMART" id="SM01034">
    <property type="entry name" value="BLUF"/>
    <property type="match status" value="1"/>
</dbReference>